<evidence type="ECO:0000256" key="4">
    <source>
        <dbReference type="ARBA" id="ARBA00039854"/>
    </source>
</evidence>
<protein>
    <recommendedName>
        <fullName evidence="4">MORN repeat-containing protein 3</fullName>
    </recommendedName>
</protein>
<keyword evidence="2" id="KW-0677">Repeat</keyword>
<keyword evidence="7" id="KW-1185">Reference proteome</keyword>
<sequence length="286" mass="33355">MPFFKHDAGKLPRSRRLEKLSEKNGLRHLIVNTVGDSYRGEWKENQKSGKGAILTRFRDLYEGDVERNYRHGFGVLAYELPEWKVFSLSYRGDWKNGWADGFGLRIYKDGSFYIGHWKRSKRHGHGRMWYADKSFYDGDWVKDKRQGLGLWVRADTNRYEGEWFEDMKHGKGRFFFITIGIIQDGVWQKDYCIYSGMFNVPYRQTANKPTIYPIPQVCLVDLEELCASRENKALEGKNESCLNLDNPENSDIFSRRNSVVQQTLLSLGPLQTPQSSPYHSVTQSPK</sequence>
<dbReference type="PANTHER" id="PTHR46511:SF1">
    <property type="entry name" value="MORN REPEAT-CONTAINING PROTEIN 3"/>
    <property type="match status" value="1"/>
</dbReference>
<dbReference type="PANTHER" id="PTHR46511">
    <property type="entry name" value="MORN REPEAT-CONTAINING PROTEIN 3"/>
    <property type="match status" value="1"/>
</dbReference>
<dbReference type="SUPFAM" id="SSF82185">
    <property type="entry name" value="Histone H3 K4-specific methyltransferase SET7/9 N-terminal domain"/>
    <property type="match status" value="2"/>
</dbReference>
<accession>A0ABQ9K2I4</accession>
<dbReference type="EMBL" id="JAPWTJ010000025">
    <property type="protein sequence ID" value="KAJ8984841.1"/>
    <property type="molecule type" value="Genomic_DNA"/>
</dbReference>
<evidence type="ECO:0000256" key="5">
    <source>
        <dbReference type="ARBA" id="ARBA00045851"/>
    </source>
</evidence>
<proteinExistence type="predicted"/>
<dbReference type="Pfam" id="PF02493">
    <property type="entry name" value="MORN"/>
    <property type="match status" value="6"/>
</dbReference>
<evidence type="ECO:0000256" key="2">
    <source>
        <dbReference type="ARBA" id="ARBA00022737"/>
    </source>
</evidence>
<comment type="caution">
    <text evidence="6">The sequence shown here is derived from an EMBL/GenBank/DDBJ whole genome shotgun (WGS) entry which is preliminary data.</text>
</comment>
<dbReference type="InterPro" id="IPR052472">
    <property type="entry name" value="MORN3"/>
</dbReference>
<comment type="subcellular location">
    <subcellularLocation>
        <location evidence="1">Cytoplasmic vesicle</location>
        <location evidence="1">Secretory vesicle</location>
        <location evidence="1">Acrosome</location>
    </subcellularLocation>
</comment>
<evidence type="ECO:0000313" key="7">
    <source>
        <dbReference type="Proteomes" id="UP001162164"/>
    </source>
</evidence>
<gene>
    <name evidence="6" type="ORF">NQ317_013042</name>
</gene>
<name>A0ABQ9K2I4_9CUCU</name>
<dbReference type="Proteomes" id="UP001162164">
    <property type="component" value="Unassembled WGS sequence"/>
</dbReference>
<dbReference type="SMART" id="SM00698">
    <property type="entry name" value="MORN"/>
    <property type="match status" value="6"/>
</dbReference>
<evidence type="ECO:0000256" key="3">
    <source>
        <dbReference type="ARBA" id="ARBA00023329"/>
    </source>
</evidence>
<evidence type="ECO:0000256" key="1">
    <source>
        <dbReference type="ARBA" id="ARBA00004218"/>
    </source>
</evidence>
<comment type="function">
    <text evidence="5">Assembles a suppression complex (suppresome) by tethering SIRT1 and MDM2 to regulate composite modifications of p53/TP53. Confers both deacetylation-mediated functional inactivation, by SIRT1, and ubiquitination-dependent degradation, by MDM2, of p53/TP53, promoting a proliferative and cell survival behaviors. May play a role in the regulation of spermatogenesis.</text>
</comment>
<organism evidence="6 7">
    <name type="scientific">Molorchus minor</name>
    <dbReference type="NCBI Taxonomy" id="1323400"/>
    <lineage>
        <taxon>Eukaryota</taxon>
        <taxon>Metazoa</taxon>
        <taxon>Ecdysozoa</taxon>
        <taxon>Arthropoda</taxon>
        <taxon>Hexapoda</taxon>
        <taxon>Insecta</taxon>
        <taxon>Pterygota</taxon>
        <taxon>Neoptera</taxon>
        <taxon>Endopterygota</taxon>
        <taxon>Coleoptera</taxon>
        <taxon>Polyphaga</taxon>
        <taxon>Cucujiformia</taxon>
        <taxon>Chrysomeloidea</taxon>
        <taxon>Cerambycidae</taxon>
        <taxon>Lamiinae</taxon>
        <taxon>Monochamini</taxon>
        <taxon>Molorchus</taxon>
    </lineage>
</organism>
<evidence type="ECO:0000313" key="6">
    <source>
        <dbReference type="EMBL" id="KAJ8984841.1"/>
    </source>
</evidence>
<keyword evidence="3" id="KW-0968">Cytoplasmic vesicle</keyword>
<dbReference type="InterPro" id="IPR003409">
    <property type="entry name" value="MORN"/>
</dbReference>
<dbReference type="Gene3D" id="2.20.110.10">
    <property type="entry name" value="Histone H3 K4-specific methyltransferase SET7/9 N-terminal domain"/>
    <property type="match status" value="2"/>
</dbReference>
<reference evidence="6" key="1">
    <citation type="journal article" date="2023" name="Insect Mol. Biol.">
        <title>Genome sequencing provides insights into the evolution of gene families encoding plant cell wall-degrading enzymes in longhorned beetles.</title>
        <authorList>
            <person name="Shin N.R."/>
            <person name="Okamura Y."/>
            <person name="Kirsch R."/>
            <person name="Pauchet Y."/>
        </authorList>
    </citation>
    <scope>NUCLEOTIDE SEQUENCE</scope>
    <source>
        <strain evidence="6">MMC_N1</strain>
    </source>
</reference>